<organism evidence="7 8">
    <name type="scientific">Plantibacter cousiniae</name>
    <name type="common">nom. nud.</name>
    <dbReference type="NCBI Taxonomy" id="199709"/>
    <lineage>
        <taxon>Bacteria</taxon>
        <taxon>Bacillati</taxon>
        <taxon>Actinomycetota</taxon>
        <taxon>Actinomycetes</taxon>
        <taxon>Micrococcales</taxon>
        <taxon>Microbacteriaceae</taxon>
        <taxon>Plantibacter</taxon>
    </lineage>
</organism>
<proteinExistence type="inferred from homology"/>
<accession>A0ABY1LNT1</accession>
<comment type="similarity">
    <text evidence="1">Belongs to the peptidase C40 family.</text>
</comment>
<evidence type="ECO:0000256" key="5">
    <source>
        <dbReference type="SAM" id="MobiDB-lite"/>
    </source>
</evidence>
<reference evidence="7 8" key="1">
    <citation type="submission" date="2017-02" db="EMBL/GenBank/DDBJ databases">
        <authorList>
            <person name="Varghese N."/>
            <person name="Submissions S."/>
        </authorList>
    </citation>
    <scope>NUCLEOTIDE SEQUENCE [LARGE SCALE GENOMIC DNA]</scope>
    <source>
        <strain evidence="7 8">VKM Ac-1787</strain>
    </source>
</reference>
<evidence type="ECO:0000256" key="4">
    <source>
        <dbReference type="ARBA" id="ARBA00022807"/>
    </source>
</evidence>
<evidence type="ECO:0000259" key="6">
    <source>
        <dbReference type="PROSITE" id="PS51935"/>
    </source>
</evidence>
<keyword evidence="4" id="KW-0788">Thiol protease</keyword>
<dbReference type="GO" id="GO:0016787">
    <property type="term" value="F:hydrolase activity"/>
    <property type="evidence" value="ECO:0007669"/>
    <property type="project" value="UniProtKB-KW"/>
</dbReference>
<dbReference type="Proteomes" id="UP000190827">
    <property type="component" value="Unassembled WGS sequence"/>
</dbReference>
<evidence type="ECO:0000313" key="7">
    <source>
        <dbReference type="EMBL" id="SKC66992.1"/>
    </source>
</evidence>
<dbReference type="SUPFAM" id="SSF54001">
    <property type="entry name" value="Cysteine proteinases"/>
    <property type="match status" value="1"/>
</dbReference>
<gene>
    <name evidence="7" type="ORF">SAMN06295973_2644</name>
</gene>
<keyword evidence="8" id="KW-1185">Reference proteome</keyword>
<dbReference type="InterPro" id="IPR000064">
    <property type="entry name" value="NLP_P60_dom"/>
</dbReference>
<dbReference type="PROSITE" id="PS51935">
    <property type="entry name" value="NLPC_P60"/>
    <property type="match status" value="1"/>
</dbReference>
<comment type="caution">
    <text evidence="7">The sequence shown here is derived from an EMBL/GenBank/DDBJ whole genome shotgun (WGS) entry which is preliminary data.</text>
</comment>
<dbReference type="Gene3D" id="3.90.1720.10">
    <property type="entry name" value="endopeptidase domain like (from Nostoc punctiforme)"/>
    <property type="match status" value="1"/>
</dbReference>
<dbReference type="RefSeq" id="WP_079706415.1">
    <property type="nucleotide sequence ID" value="NZ_FUZO01000002.1"/>
</dbReference>
<dbReference type="PANTHER" id="PTHR47053:SF1">
    <property type="entry name" value="MUREIN DD-ENDOPEPTIDASE MEPH-RELATED"/>
    <property type="match status" value="1"/>
</dbReference>
<protein>
    <submittedName>
        <fullName evidence="7">Cell wall-associated hydrolase, NlpC family</fullName>
    </submittedName>
</protein>
<feature type="compositionally biased region" description="Polar residues" evidence="5">
    <location>
        <begin position="18"/>
        <end position="27"/>
    </location>
</feature>
<evidence type="ECO:0000313" key="8">
    <source>
        <dbReference type="Proteomes" id="UP000190827"/>
    </source>
</evidence>
<evidence type="ECO:0000256" key="1">
    <source>
        <dbReference type="ARBA" id="ARBA00007074"/>
    </source>
</evidence>
<dbReference type="EMBL" id="FUZO01000002">
    <property type="protein sequence ID" value="SKC66992.1"/>
    <property type="molecule type" value="Genomic_DNA"/>
</dbReference>
<dbReference type="InterPro" id="IPR038765">
    <property type="entry name" value="Papain-like_cys_pep_sf"/>
</dbReference>
<evidence type="ECO:0000256" key="3">
    <source>
        <dbReference type="ARBA" id="ARBA00022801"/>
    </source>
</evidence>
<dbReference type="InterPro" id="IPR051202">
    <property type="entry name" value="Peptidase_C40"/>
</dbReference>
<feature type="domain" description="NlpC/P60" evidence="6">
    <location>
        <begin position="196"/>
        <end position="309"/>
    </location>
</feature>
<keyword evidence="3 7" id="KW-0378">Hydrolase</keyword>
<dbReference type="Pfam" id="PF00877">
    <property type="entry name" value="NLPC_P60"/>
    <property type="match status" value="1"/>
</dbReference>
<feature type="region of interest" description="Disordered" evidence="5">
    <location>
        <begin position="1"/>
        <end position="41"/>
    </location>
</feature>
<evidence type="ECO:0000256" key="2">
    <source>
        <dbReference type="ARBA" id="ARBA00022670"/>
    </source>
</evidence>
<name>A0ABY1LNT1_9MICO</name>
<dbReference type="PANTHER" id="PTHR47053">
    <property type="entry name" value="MUREIN DD-ENDOPEPTIDASE MEPH-RELATED"/>
    <property type="match status" value="1"/>
</dbReference>
<sequence>MTSTTPARALERRDPNTPAVTPSTPTRTGGRHVALSPRAARRAARLEDASWTASAEEERRHVDLVPTKRRSVPRAKSSFAKRAKPFATFGVMTLATGLFVSVSLPAAAAGVDVDAATGGAIPSAATMQSVSYSVPSTAADVPFVRDGYGATSQEEVDAASAAAAAAAAEAAASASAASSSSASASAGRTYAAPAVARSGEAILAYAAQFVGVVPYGNGNDPSGSFACDGYVQYVFGAFGVSLPRGAGAQAASGVQISASEAVAGDLLYWPEGHIAIYDGAGGMYDSPDWGRYVQHRLSIWGDPVYIRIP</sequence>
<keyword evidence="2" id="KW-0645">Protease</keyword>